<evidence type="ECO:0000313" key="2">
    <source>
        <dbReference type="EMBL" id="MFC3151568.1"/>
    </source>
</evidence>
<name>A0ABV7HG32_9GAMM</name>
<evidence type="ECO:0000313" key="3">
    <source>
        <dbReference type="Proteomes" id="UP001595476"/>
    </source>
</evidence>
<dbReference type="Pfam" id="PF07238">
    <property type="entry name" value="PilZ"/>
    <property type="match status" value="1"/>
</dbReference>
<sequence>MTEQREYIRIKDRAVIRLNTIAQLPSEGEEHPLPLPNHFKLLNEIVSSQAEEGQILHAVESDSSATAKYFKLQNKKIQALAQLIISAHPDATKFPEQKVSISETGVDFYNVTERPLDSLLALNLIFMPDYLSFELYAKVITCTPFSTNNDELGPIYRYGLQFVEIEEQDKDRIARRIFHKQLEERRKQRLGQ</sequence>
<reference evidence="3" key="1">
    <citation type="journal article" date="2019" name="Int. J. Syst. Evol. Microbiol.">
        <title>The Global Catalogue of Microorganisms (GCM) 10K type strain sequencing project: providing services to taxonomists for standard genome sequencing and annotation.</title>
        <authorList>
            <consortium name="The Broad Institute Genomics Platform"/>
            <consortium name="The Broad Institute Genome Sequencing Center for Infectious Disease"/>
            <person name="Wu L."/>
            <person name="Ma J."/>
        </authorList>
    </citation>
    <scope>NUCLEOTIDE SEQUENCE [LARGE SCALE GENOMIC DNA]</scope>
    <source>
        <strain evidence="3">KCTC 52438</strain>
    </source>
</reference>
<protein>
    <submittedName>
        <fullName evidence="2">PilZ domain-containing protein</fullName>
    </submittedName>
</protein>
<accession>A0ABV7HG32</accession>
<dbReference type="Proteomes" id="UP001595476">
    <property type="component" value="Unassembled WGS sequence"/>
</dbReference>
<organism evidence="2 3">
    <name type="scientific">Litoribrevibacter euphylliae</name>
    <dbReference type="NCBI Taxonomy" id="1834034"/>
    <lineage>
        <taxon>Bacteria</taxon>
        <taxon>Pseudomonadati</taxon>
        <taxon>Pseudomonadota</taxon>
        <taxon>Gammaproteobacteria</taxon>
        <taxon>Oceanospirillales</taxon>
        <taxon>Oceanospirillaceae</taxon>
        <taxon>Litoribrevibacter</taxon>
    </lineage>
</organism>
<keyword evidence="3" id="KW-1185">Reference proteome</keyword>
<gene>
    <name evidence="2" type="ORF">ACFOEK_11065</name>
</gene>
<evidence type="ECO:0000259" key="1">
    <source>
        <dbReference type="Pfam" id="PF07238"/>
    </source>
</evidence>
<dbReference type="InterPro" id="IPR009875">
    <property type="entry name" value="PilZ_domain"/>
</dbReference>
<proteinExistence type="predicted"/>
<dbReference type="EMBL" id="JBHRSZ010000004">
    <property type="protein sequence ID" value="MFC3151568.1"/>
    <property type="molecule type" value="Genomic_DNA"/>
</dbReference>
<comment type="caution">
    <text evidence="2">The sequence shown here is derived from an EMBL/GenBank/DDBJ whole genome shotgun (WGS) entry which is preliminary data.</text>
</comment>
<dbReference type="RefSeq" id="WP_386720574.1">
    <property type="nucleotide sequence ID" value="NZ_JBHRSZ010000004.1"/>
</dbReference>
<dbReference type="Gene3D" id="2.40.10.220">
    <property type="entry name" value="predicted glycosyltransferase like domains"/>
    <property type="match status" value="1"/>
</dbReference>
<feature type="domain" description="PilZ" evidence="1">
    <location>
        <begin position="85"/>
        <end position="178"/>
    </location>
</feature>